<feature type="domain" description="PSP1 C-terminal" evidence="2">
    <location>
        <begin position="70"/>
        <end position="155"/>
    </location>
</feature>
<evidence type="ECO:0000259" key="2">
    <source>
        <dbReference type="PROSITE" id="PS51411"/>
    </source>
</evidence>
<dbReference type="InterPro" id="IPR007557">
    <property type="entry name" value="PSP1_C"/>
</dbReference>
<comment type="caution">
    <text evidence="3">The sequence shown here is derived from an EMBL/GenBank/DDBJ whole genome shotgun (WGS) entry which is preliminary data.</text>
</comment>
<dbReference type="Pfam" id="PF04468">
    <property type="entry name" value="PSP1"/>
    <property type="match status" value="1"/>
</dbReference>
<dbReference type="GO" id="GO:0005737">
    <property type="term" value="C:cytoplasm"/>
    <property type="evidence" value="ECO:0007669"/>
    <property type="project" value="TreeGrafter"/>
</dbReference>
<protein>
    <submittedName>
        <fullName evidence="3">Stage 0 sporulation protein</fullName>
    </submittedName>
</protein>
<evidence type="ECO:0000313" key="4">
    <source>
        <dbReference type="Proteomes" id="UP000283442"/>
    </source>
</evidence>
<proteinExistence type="predicted"/>
<dbReference type="PROSITE" id="PS51411">
    <property type="entry name" value="PSP1_C"/>
    <property type="match status" value="1"/>
</dbReference>
<accession>A0A414NW65</accession>
<dbReference type="OrthoDB" id="9779344at2"/>
<evidence type="ECO:0000256" key="1">
    <source>
        <dbReference type="SAM" id="MobiDB-lite"/>
    </source>
</evidence>
<sequence>MLIYTRRNNLETIIGVRFKTAGKIYHFSPGQLTIARGQHVIVETARGMECGRVVTGPEEVELAPDAQPLKVIQRIANEHDMQRVEDNRKHEKEARVICKKKIREHKLPMKLVDVEYTFDLNKIIFYFTADGRIDFRDLVKDLASVFRTRIELRQIGVRDEAKMMGGIGCCGRPLCCATFLGDFEPVSIRMAKEQNLSLNPTKISGICGRLMCCLKYESDCYCGECPKKQKRVQPPQQGGRVVTVDGEGKVISLNQQRRTATILLDNSRTVVAAWEDVIEQEIEVEEGEGKAPEKQESDAKPRESREERRPRRERRERRPHEGRERSVRSSGNGNGNGSAAQGAEHGTRSRRSRRPRDNRSGERQSRPHNARRPKAPREKREGGQPKDAGRQDQPS</sequence>
<feature type="region of interest" description="Disordered" evidence="1">
    <location>
        <begin position="283"/>
        <end position="395"/>
    </location>
</feature>
<feature type="compositionally biased region" description="Basic and acidic residues" evidence="1">
    <location>
        <begin position="355"/>
        <end position="365"/>
    </location>
</feature>
<feature type="compositionally biased region" description="Basic and acidic residues" evidence="1">
    <location>
        <begin position="316"/>
        <end position="327"/>
    </location>
</feature>
<dbReference type="NCBIfam" id="NF041131">
    <property type="entry name" value="RicT_YaaT_fam"/>
    <property type="match status" value="1"/>
</dbReference>
<dbReference type="PANTHER" id="PTHR43830">
    <property type="entry name" value="PROTEIN PSP1"/>
    <property type="match status" value="1"/>
</dbReference>
<dbReference type="AlphaFoldDB" id="A0A414NW65"/>
<reference evidence="3 4" key="1">
    <citation type="submission" date="2018-08" db="EMBL/GenBank/DDBJ databases">
        <title>A genome reference for cultivated species of the human gut microbiota.</title>
        <authorList>
            <person name="Zou Y."/>
            <person name="Xue W."/>
            <person name="Luo G."/>
        </authorList>
    </citation>
    <scope>NUCLEOTIDE SEQUENCE [LARGE SCALE GENOMIC DNA]</scope>
    <source>
        <strain evidence="3 4">AM25-21AC</strain>
    </source>
</reference>
<name>A0A414NW65_9FIRM</name>
<dbReference type="InterPro" id="IPR047767">
    <property type="entry name" value="PSP1-like"/>
</dbReference>
<feature type="compositionally biased region" description="Basic and acidic residues" evidence="1">
    <location>
        <begin position="287"/>
        <end position="310"/>
    </location>
</feature>
<feature type="compositionally biased region" description="Basic and acidic residues" evidence="1">
    <location>
        <begin position="375"/>
        <end position="395"/>
    </location>
</feature>
<gene>
    <name evidence="3" type="ORF">DW674_07945</name>
</gene>
<dbReference type="EMBL" id="QRHE01000007">
    <property type="protein sequence ID" value="RHF51303.1"/>
    <property type="molecule type" value="Genomic_DNA"/>
</dbReference>
<evidence type="ECO:0000313" key="3">
    <source>
        <dbReference type="EMBL" id="RHF51303.1"/>
    </source>
</evidence>
<organism evidence="3 4">
    <name type="scientific">Mitsuokella multacida</name>
    <dbReference type="NCBI Taxonomy" id="52226"/>
    <lineage>
        <taxon>Bacteria</taxon>
        <taxon>Bacillati</taxon>
        <taxon>Bacillota</taxon>
        <taxon>Negativicutes</taxon>
        <taxon>Selenomonadales</taxon>
        <taxon>Selenomonadaceae</taxon>
        <taxon>Mitsuokella</taxon>
    </lineage>
</organism>
<dbReference type="PANTHER" id="PTHR43830:SF3">
    <property type="entry name" value="PROTEIN PSP1"/>
    <property type="match status" value="1"/>
</dbReference>
<dbReference type="Proteomes" id="UP000283442">
    <property type="component" value="Unassembled WGS sequence"/>
</dbReference>